<dbReference type="AlphaFoldDB" id="A0A4Q5LDV0"/>
<evidence type="ECO:0000256" key="1">
    <source>
        <dbReference type="SAM" id="Phobius"/>
    </source>
</evidence>
<evidence type="ECO:0000313" key="3">
    <source>
        <dbReference type="Proteomes" id="UP000294155"/>
    </source>
</evidence>
<feature type="transmembrane region" description="Helical" evidence="1">
    <location>
        <begin position="12"/>
        <end position="32"/>
    </location>
</feature>
<keyword evidence="1" id="KW-0812">Transmembrane</keyword>
<keyword evidence="1" id="KW-0472">Membrane</keyword>
<evidence type="ECO:0000313" key="2">
    <source>
        <dbReference type="EMBL" id="RYU78477.1"/>
    </source>
</evidence>
<dbReference type="Proteomes" id="UP000294155">
    <property type="component" value="Unassembled WGS sequence"/>
</dbReference>
<gene>
    <name evidence="2" type="ORF">EWM57_13830</name>
</gene>
<reference evidence="2 3" key="1">
    <citation type="submission" date="2019-02" db="EMBL/GenBank/DDBJ databases">
        <title>Bacterial novel species isolated from soil.</title>
        <authorList>
            <person name="Jung H.-Y."/>
        </authorList>
    </citation>
    <scope>NUCLEOTIDE SEQUENCE [LARGE SCALE GENOMIC DNA]</scope>
    <source>
        <strain evidence="2 3">1-3-3-3</strain>
    </source>
</reference>
<feature type="transmembrane region" description="Helical" evidence="1">
    <location>
        <begin position="69"/>
        <end position="87"/>
    </location>
</feature>
<comment type="caution">
    <text evidence="2">The sequence shown here is derived from an EMBL/GenBank/DDBJ whole genome shotgun (WGS) entry which is preliminary data.</text>
</comment>
<accession>A0A4Q5LDV0</accession>
<name>A0A4Q5LDV0_9BACT</name>
<dbReference type="EMBL" id="SEWE01000029">
    <property type="protein sequence ID" value="RYU78477.1"/>
    <property type="molecule type" value="Genomic_DNA"/>
</dbReference>
<feature type="transmembrane region" description="Helical" evidence="1">
    <location>
        <begin position="44"/>
        <end position="62"/>
    </location>
</feature>
<proteinExistence type="predicted"/>
<dbReference type="RefSeq" id="WP_129921745.1">
    <property type="nucleotide sequence ID" value="NZ_SEWE01000029.1"/>
</dbReference>
<keyword evidence="3" id="KW-1185">Reference proteome</keyword>
<sequence length="188" mass="21508">MKSKITPNLVPLLVLAALSLYTIYAILNIPVYVDGEAYAQAFNYHHYIGFAVLGMALSTYWKARPYFKYAVLVLLTLWIIGISNYLPSLVSVGLGYDESTISFQVFALLFALVYYLLNRARVNEWLLNLISAKPDSKQVKRIQRQDIEKFKHTFRNYSTEQLKTIVEERKLVGYAVMAAGELLAERVK</sequence>
<protein>
    <submittedName>
        <fullName evidence="2">Uncharacterized protein</fullName>
    </submittedName>
</protein>
<feature type="transmembrane region" description="Helical" evidence="1">
    <location>
        <begin position="99"/>
        <end position="117"/>
    </location>
</feature>
<keyword evidence="1" id="KW-1133">Transmembrane helix</keyword>
<organism evidence="2 3">
    <name type="scientific">Hymenobacter persicinus</name>
    <dbReference type="NCBI Taxonomy" id="2025506"/>
    <lineage>
        <taxon>Bacteria</taxon>
        <taxon>Pseudomonadati</taxon>
        <taxon>Bacteroidota</taxon>
        <taxon>Cytophagia</taxon>
        <taxon>Cytophagales</taxon>
        <taxon>Hymenobacteraceae</taxon>
        <taxon>Hymenobacter</taxon>
    </lineage>
</organism>